<sequence length="226" mass="25461">MWQDFIELLFIPGELALNMFVSLILSFLLGMAIALLYKNTHRGLNYEHSFLSTLVLLPPIVTMVMMFIRGDLVLSLGLVGSLSIIRFRTPIKDTRDMVYLFWVIAVGLGSGTDNWTLVIIATILLSIVIAVLYLAEYGRPKHSDFVLVLSGTSDYPAAHTKELINRYASTARVRSYEVSGDNWETIYELRFTRSQEKEADALLKSMQQIEGIDRVSLLAPQLALPM</sequence>
<evidence type="ECO:0008006" key="4">
    <source>
        <dbReference type="Google" id="ProtNLM"/>
    </source>
</evidence>
<accession>C0GEB1</accession>
<feature type="transmembrane region" description="Helical" evidence="1">
    <location>
        <begin position="115"/>
        <end position="135"/>
    </location>
</feature>
<comment type="caution">
    <text evidence="2">The sequence shown here is derived from an EMBL/GenBank/DDBJ whole genome shotgun (WGS) entry which is preliminary data.</text>
</comment>
<dbReference type="InterPro" id="IPR032531">
    <property type="entry name" value="DUF4956"/>
</dbReference>
<keyword evidence="3" id="KW-1185">Reference proteome</keyword>
<proteinExistence type="predicted"/>
<dbReference type="OrthoDB" id="9803265at2"/>
<dbReference type="AlphaFoldDB" id="C0GEB1"/>
<gene>
    <name evidence="2" type="ORF">DealDRAFT_0820</name>
</gene>
<dbReference type="EMBL" id="ACJM01000003">
    <property type="protein sequence ID" value="EEG78405.1"/>
    <property type="molecule type" value="Genomic_DNA"/>
</dbReference>
<feature type="transmembrane region" description="Helical" evidence="1">
    <location>
        <begin position="15"/>
        <end position="37"/>
    </location>
</feature>
<dbReference type="Pfam" id="PF16316">
    <property type="entry name" value="DUF4956"/>
    <property type="match status" value="1"/>
</dbReference>
<keyword evidence="1" id="KW-1133">Transmembrane helix</keyword>
<name>C0GEB1_DETAL</name>
<evidence type="ECO:0000256" key="1">
    <source>
        <dbReference type="SAM" id="Phobius"/>
    </source>
</evidence>
<reference evidence="2 3" key="1">
    <citation type="submission" date="2009-02" db="EMBL/GenBank/DDBJ databases">
        <title>Sequencing of the draft genome and assembly of Dethiobacter alkaliphilus AHT 1.</title>
        <authorList>
            <consortium name="US DOE Joint Genome Institute (JGI-PGF)"/>
            <person name="Lucas S."/>
            <person name="Copeland A."/>
            <person name="Lapidus A."/>
            <person name="Glavina del Rio T."/>
            <person name="Dalin E."/>
            <person name="Tice H."/>
            <person name="Bruce D."/>
            <person name="Goodwin L."/>
            <person name="Pitluck S."/>
            <person name="Larimer F."/>
            <person name="Land M.L."/>
            <person name="Hauser L."/>
            <person name="Muyzer G."/>
        </authorList>
    </citation>
    <scope>NUCLEOTIDE SEQUENCE [LARGE SCALE GENOMIC DNA]</scope>
    <source>
        <strain evidence="2 3">AHT 1</strain>
    </source>
</reference>
<dbReference type="eggNOG" id="COG1285">
    <property type="taxonomic scope" value="Bacteria"/>
</dbReference>
<dbReference type="Proteomes" id="UP000006443">
    <property type="component" value="Unassembled WGS sequence"/>
</dbReference>
<evidence type="ECO:0000313" key="2">
    <source>
        <dbReference type="EMBL" id="EEG78405.1"/>
    </source>
</evidence>
<organism evidence="2 3">
    <name type="scientific">Dethiobacter alkaliphilus AHT 1</name>
    <dbReference type="NCBI Taxonomy" id="555088"/>
    <lineage>
        <taxon>Bacteria</taxon>
        <taxon>Bacillati</taxon>
        <taxon>Bacillota</taxon>
        <taxon>Dethiobacteria</taxon>
        <taxon>Dethiobacterales</taxon>
        <taxon>Dethiobacteraceae</taxon>
        <taxon>Dethiobacter</taxon>
    </lineage>
</organism>
<evidence type="ECO:0000313" key="3">
    <source>
        <dbReference type="Proteomes" id="UP000006443"/>
    </source>
</evidence>
<dbReference type="RefSeq" id="WP_008515138.1">
    <property type="nucleotide sequence ID" value="NZ_ACJM01000003.1"/>
</dbReference>
<feature type="transmembrane region" description="Helical" evidence="1">
    <location>
        <begin position="49"/>
        <end position="68"/>
    </location>
</feature>
<keyword evidence="1" id="KW-0472">Membrane</keyword>
<dbReference type="STRING" id="555088.DealDRAFT_0820"/>
<protein>
    <recommendedName>
        <fullName evidence="4">DUF4956 domain-containing protein</fullName>
    </recommendedName>
</protein>
<keyword evidence="1" id="KW-0812">Transmembrane</keyword>